<sequence>MNPPPSRFGKFSGNLHLRSDDSILKVWRIRICSVFVLVHLRARPLFPLKSHICTYTLPCHLLCQPFLIKFIL</sequence>
<keyword evidence="2" id="KW-1185">Reference proteome</keyword>
<reference evidence="1 2" key="2">
    <citation type="journal article" date="2022" name="Mol. Ecol. Resour.">
        <title>The genomes of chicory, endive, great burdock and yacon provide insights into Asteraceae paleo-polyploidization history and plant inulin production.</title>
        <authorList>
            <person name="Fan W."/>
            <person name="Wang S."/>
            <person name="Wang H."/>
            <person name="Wang A."/>
            <person name="Jiang F."/>
            <person name="Liu H."/>
            <person name="Zhao H."/>
            <person name="Xu D."/>
            <person name="Zhang Y."/>
        </authorList>
    </citation>
    <scope>NUCLEOTIDE SEQUENCE [LARGE SCALE GENOMIC DNA]</scope>
    <source>
        <strain evidence="2">cv. Punajuju</strain>
        <tissue evidence="1">Leaves</tissue>
    </source>
</reference>
<proteinExistence type="predicted"/>
<gene>
    <name evidence="1" type="ORF">L2E82_26825</name>
</gene>
<organism evidence="1 2">
    <name type="scientific">Cichorium intybus</name>
    <name type="common">Chicory</name>
    <dbReference type="NCBI Taxonomy" id="13427"/>
    <lineage>
        <taxon>Eukaryota</taxon>
        <taxon>Viridiplantae</taxon>
        <taxon>Streptophyta</taxon>
        <taxon>Embryophyta</taxon>
        <taxon>Tracheophyta</taxon>
        <taxon>Spermatophyta</taxon>
        <taxon>Magnoliopsida</taxon>
        <taxon>eudicotyledons</taxon>
        <taxon>Gunneridae</taxon>
        <taxon>Pentapetalae</taxon>
        <taxon>asterids</taxon>
        <taxon>campanulids</taxon>
        <taxon>Asterales</taxon>
        <taxon>Asteraceae</taxon>
        <taxon>Cichorioideae</taxon>
        <taxon>Cichorieae</taxon>
        <taxon>Cichoriinae</taxon>
        <taxon>Cichorium</taxon>
    </lineage>
</organism>
<accession>A0ACB9CR67</accession>
<dbReference type="Proteomes" id="UP001055811">
    <property type="component" value="Linkage Group LG05"/>
</dbReference>
<evidence type="ECO:0000313" key="2">
    <source>
        <dbReference type="Proteomes" id="UP001055811"/>
    </source>
</evidence>
<name>A0ACB9CR67_CICIN</name>
<reference evidence="2" key="1">
    <citation type="journal article" date="2022" name="Mol. Ecol. Resour.">
        <title>The genomes of chicory, endive, great burdock and yacon provide insights into Asteraceae palaeo-polyploidization history and plant inulin production.</title>
        <authorList>
            <person name="Fan W."/>
            <person name="Wang S."/>
            <person name="Wang H."/>
            <person name="Wang A."/>
            <person name="Jiang F."/>
            <person name="Liu H."/>
            <person name="Zhao H."/>
            <person name="Xu D."/>
            <person name="Zhang Y."/>
        </authorList>
    </citation>
    <scope>NUCLEOTIDE SEQUENCE [LARGE SCALE GENOMIC DNA]</scope>
    <source>
        <strain evidence="2">cv. Punajuju</strain>
    </source>
</reference>
<evidence type="ECO:0000313" key="1">
    <source>
        <dbReference type="EMBL" id="KAI3736838.1"/>
    </source>
</evidence>
<dbReference type="EMBL" id="CM042013">
    <property type="protein sequence ID" value="KAI3736838.1"/>
    <property type="molecule type" value="Genomic_DNA"/>
</dbReference>
<protein>
    <submittedName>
        <fullName evidence="1">Uncharacterized protein</fullName>
    </submittedName>
</protein>
<comment type="caution">
    <text evidence="1">The sequence shown here is derived from an EMBL/GenBank/DDBJ whole genome shotgun (WGS) entry which is preliminary data.</text>
</comment>